<dbReference type="GO" id="GO:0008270">
    <property type="term" value="F:zinc ion binding"/>
    <property type="evidence" value="ECO:0007669"/>
    <property type="project" value="UniProtKB-KW"/>
</dbReference>
<dbReference type="OrthoDB" id="8062037at2759"/>
<dbReference type="SMART" id="SM00184">
    <property type="entry name" value="RING"/>
    <property type="match status" value="1"/>
</dbReference>
<feature type="transmembrane region" description="Helical" evidence="2">
    <location>
        <begin position="6"/>
        <end position="31"/>
    </location>
</feature>
<dbReference type="PANTHER" id="PTHR47035:SF4">
    <property type="entry name" value="OS02G0676500 PROTEIN"/>
    <property type="match status" value="1"/>
</dbReference>
<protein>
    <submittedName>
        <fullName evidence="4">E3 ubiquitin-protein ligase ATL15-like protein</fullName>
    </submittedName>
</protein>
<keyword evidence="2" id="KW-0472">Membrane</keyword>
<dbReference type="FunFam" id="3.30.40.10:FF:000971">
    <property type="entry name" value="Putative RING zinc finger domain superfamily protein"/>
    <property type="match status" value="1"/>
</dbReference>
<keyword evidence="2" id="KW-0812">Transmembrane</keyword>
<sequence>MFGWGLNLVTTVIGFGMSAAFIIFVCARLICGRIRSTDSPIAPPYDIDIDLPSDLGQPIEHNFNGLEPLTIAAIPTINYNHLTFQSKDNAQCSICLGDYEEKEMLRVIPACHHNFHLVCIDLWLQKQSTCPICRLPLKDLFEGKCATASSPTALAPQTNSTIVDTPTWDRSTNQLITNAVSGDSVQVQVVVTSTY</sequence>
<keyword evidence="5" id="KW-1185">Reference proteome</keyword>
<comment type="caution">
    <text evidence="4">The sequence shown here is derived from an EMBL/GenBank/DDBJ whole genome shotgun (WGS) entry which is preliminary data.</text>
</comment>
<dbReference type="InterPro" id="IPR001841">
    <property type="entry name" value="Znf_RING"/>
</dbReference>
<evidence type="ECO:0000259" key="3">
    <source>
        <dbReference type="PROSITE" id="PS50089"/>
    </source>
</evidence>
<dbReference type="Pfam" id="PF13639">
    <property type="entry name" value="zf-RING_2"/>
    <property type="match status" value="1"/>
</dbReference>
<accession>A0A833VJ99</accession>
<dbReference type="Gene3D" id="3.30.40.10">
    <property type="entry name" value="Zinc/RING finger domain, C3HC4 (zinc finger)"/>
    <property type="match status" value="1"/>
</dbReference>
<keyword evidence="2" id="KW-1133">Transmembrane helix</keyword>
<keyword evidence="1" id="KW-0862">Zinc</keyword>
<dbReference type="Proteomes" id="UP000623129">
    <property type="component" value="Unassembled WGS sequence"/>
</dbReference>
<evidence type="ECO:0000256" key="1">
    <source>
        <dbReference type="PROSITE-ProRule" id="PRU00175"/>
    </source>
</evidence>
<evidence type="ECO:0000313" key="4">
    <source>
        <dbReference type="EMBL" id="KAF3340166.1"/>
    </source>
</evidence>
<dbReference type="AlphaFoldDB" id="A0A833VJ99"/>
<evidence type="ECO:0000256" key="2">
    <source>
        <dbReference type="SAM" id="Phobius"/>
    </source>
</evidence>
<reference evidence="4" key="1">
    <citation type="submission" date="2020-01" db="EMBL/GenBank/DDBJ databases">
        <title>Genome sequence of Kobresia littledalei, the first chromosome-level genome in the family Cyperaceae.</title>
        <authorList>
            <person name="Qu G."/>
        </authorList>
    </citation>
    <scope>NUCLEOTIDE SEQUENCE</scope>
    <source>
        <strain evidence="4">C.B.Clarke</strain>
        <tissue evidence="4">Leaf</tissue>
    </source>
</reference>
<dbReference type="SUPFAM" id="SSF57850">
    <property type="entry name" value="RING/U-box"/>
    <property type="match status" value="1"/>
</dbReference>
<feature type="domain" description="RING-type" evidence="3">
    <location>
        <begin position="92"/>
        <end position="134"/>
    </location>
</feature>
<dbReference type="EMBL" id="SWLB01000003">
    <property type="protein sequence ID" value="KAF3340166.1"/>
    <property type="molecule type" value="Genomic_DNA"/>
</dbReference>
<evidence type="ECO:0000313" key="5">
    <source>
        <dbReference type="Proteomes" id="UP000623129"/>
    </source>
</evidence>
<dbReference type="InterPro" id="IPR053070">
    <property type="entry name" value="RING-type_E3_ubiquitin-ligase"/>
</dbReference>
<keyword evidence="1" id="KW-0479">Metal-binding</keyword>
<name>A0A833VJ99_9POAL</name>
<dbReference type="CDD" id="cd16461">
    <property type="entry name" value="RING-H2_EL5-like"/>
    <property type="match status" value="1"/>
</dbReference>
<dbReference type="PROSITE" id="PS50089">
    <property type="entry name" value="ZF_RING_2"/>
    <property type="match status" value="1"/>
</dbReference>
<dbReference type="PANTHER" id="PTHR47035">
    <property type="entry name" value="OS11G0150450 PROTEIN"/>
    <property type="match status" value="1"/>
</dbReference>
<gene>
    <name evidence="4" type="ORF">FCM35_KLT15937</name>
</gene>
<organism evidence="4 5">
    <name type="scientific">Carex littledalei</name>
    <dbReference type="NCBI Taxonomy" id="544730"/>
    <lineage>
        <taxon>Eukaryota</taxon>
        <taxon>Viridiplantae</taxon>
        <taxon>Streptophyta</taxon>
        <taxon>Embryophyta</taxon>
        <taxon>Tracheophyta</taxon>
        <taxon>Spermatophyta</taxon>
        <taxon>Magnoliopsida</taxon>
        <taxon>Liliopsida</taxon>
        <taxon>Poales</taxon>
        <taxon>Cyperaceae</taxon>
        <taxon>Cyperoideae</taxon>
        <taxon>Cariceae</taxon>
        <taxon>Carex</taxon>
        <taxon>Carex subgen. Euthyceras</taxon>
    </lineage>
</organism>
<dbReference type="InterPro" id="IPR013083">
    <property type="entry name" value="Znf_RING/FYVE/PHD"/>
</dbReference>
<keyword evidence="1" id="KW-0863">Zinc-finger</keyword>
<proteinExistence type="predicted"/>